<dbReference type="EMBL" id="JBCLYO010000015">
    <property type="protein sequence ID" value="KAL0082687.1"/>
    <property type="molecule type" value="Genomic_DNA"/>
</dbReference>
<name>A0ABR3AU69_PHYBL</name>
<keyword evidence="2" id="KW-1185">Reference proteome</keyword>
<evidence type="ECO:0000313" key="1">
    <source>
        <dbReference type="EMBL" id="KAL0082687.1"/>
    </source>
</evidence>
<dbReference type="Proteomes" id="UP001448207">
    <property type="component" value="Unassembled WGS sequence"/>
</dbReference>
<reference evidence="1 2" key="1">
    <citation type="submission" date="2024-04" db="EMBL/GenBank/DDBJ databases">
        <title>Symmetric and asymmetric DNA N6-adenine methylation regulates different biological responses in Mucorales.</title>
        <authorList>
            <consortium name="Lawrence Berkeley National Laboratory"/>
            <person name="Lax C."/>
            <person name="Mondo S.J."/>
            <person name="Osorio-Concepcion M."/>
            <person name="Muszewska A."/>
            <person name="Corrochano-Luque M."/>
            <person name="Gutierrez G."/>
            <person name="Riley R."/>
            <person name="Lipzen A."/>
            <person name="Guo J."/>
            <person name="Hundley H."/>
            <person name="Amirebrahimi M."/>
            <person name="Ng V."/>
            <person name="Lorenzo-Gutierrez D."/>
            <person name="Binder U."/>
            <person name="Yang J."/>
            <person name="Song Y."/>
            <person name="Canovas D."/>
            <person name="Navarro E."/>
            <person name="Freitag M."/>
            <person name="Gabaldon T."/>
            <person name="Grigoriev I.V."/>
            <person name="Corrochano L.M."/>
            <person name="Nicolas F.E."/>
            <person name="Garre V."/>
        </authorList>
    </citation>
    <scope>NUCLEOTIDE SEQUENCE [LARGE SCALE GENOMIC DNA]</scope>
    <source>
        <strain evidence="1 2">L51</strain>
    </source>
</reference>
<organism evidence="1 2">
    <name type="scientific">Phycomyces blakesleeanus</name>
    <dbReference type="NCBI Taxonomy" id="4837"/>
    <lineage>
        <taxon>Eukaryota</taxon>
        <taxon>Fungi</taxon>
        <taxon>Fungi incertae sedis</taxon>
        <taxon>Mucoromycota</taxon>
        <taxon>Mucoromycotina</taxon>
        <taxon>Mucoromycetes</taxon>
        <taxon>Mucorales</taxon>
        <taxon>Phycomycetaceae</taxon>
        <taxon>Phycomyces</taxon>
    </lineage>
</organism>
<protein>
    <submittedName>
        <fullName evidence="1">Uncharacterized protein</fullName>
    </submittedName>
</protein>
<gene>
    <name evidence="1" type="ORF">J3Q64DRAFT_1169726</name>
</gene>
<sequence length="87" mass="9871">MKLLADGIYMSLAFERFSLVEEIYQLVHLPSVVEALFYVKKLISHTSLYKASCSNTLNESISSHLALPGDELIGDTQQYSRVLEYNK</sequence>
<proteinExistence type="predicted"/>
<accession>A0ABR3AU69</accession>
<evidence type="ECO:0000313" key="2">
    <source>
        <dbReference type="Proteomes" id="UP001448207"/>
    </source>
</evidence>
<comment type="caution">
    <text evidence="1">The sequence shown here is derived from an EMBL/GenBank/DDBJ whole genome shotgun (WGS) entry which is preliminary data.</text>
</comment>